<accession>A0A382QH30</accession>
<proteinExistence type="predicted"/>
<dbReference type="EMBL" id="UINC01114499">
    <property type="protein sequence ID" value="SVC84844.1"/>
    <property type="molecule type" value="Genomic_DNA"/>
</dbReference>
<dbReference type="AlphaFoldDB" id="A0A382QH30"/>
<sequence>MADSDLLKFDFGFTAVDESEIDAVVQEVEKSSSDAAENKLLQDKVNNLYNAILPLLTNLKKNPEKEYILWPNRTQKIEQLEAHIAKIIK</sequence>
<name>A0A382QH30_9ZZZZ</name>
<evidence type="ECO:0000313" key="1">
    <source>
        <dbReference type="EMBL" id="SVC84844.1"/>
    </source>
</evidence>
<protein>
    <submittedName>
        <fullName evidence="1">Uncharacterized protein</fullName>
    </submittedName>
</protein>
<organism evidence="1">
    <name type="scientific">marine metagenome</name>
    <dbReference type="NCBI Taxonomy" id="408172"/>
    <lineage>
        <taxon>unclassified sequences</taxon>
        <taxon>metagenomes</taxon>
        <taxon>ecological metagenomes</taxon>
    </lineage>
</organism>
<reference evidence="1" key="1">
    <citation type="submission" date="2018-05" db="EMBL/GenBank/DDBJ databases">
        <authorList>
            <person name="Lanie J.A."/>
            <person name="Ng W.-L."/>
            <person name="Kazmierczak K.M."/>
            <person name="Andrzejewski T.M."/>
            <person name="Davidsen T.M."/>
            <person name="Wayne K.J."/>
            <person name="Tettelin H."/>
            <person name="Glass J.I."/>
            <person name="Rusch D."/>
            <person name="Podicherti R."/>
            <person name="Tsui H.-C.T."/>
            <person name="Winkler M.E."/>
        </authorList>
    </citation>
    <scope>NUCLEOTIDE SEQUENCE</scope>
</reference>
<gene>
    <name evidence="1" type="ORF">METZ01_LOCUS337698</name>
</gene>